<dbReference type="RefSeq" id="WP_155341306.1">
    <property type="nucleotide sequence ID" value="NZ_BAAABN010000058.1"/>
</dbReference>
<evidence type="ECO:0000259" key="4">
    <source>
        <dbReference type="SMART" id="SM00560"/>
    </source>
</evidence>
<dbReference type="EMBL" id="BLAD01000097">
    <property type="protein sequence ID" value="GES05287.1"/>
    <property type="molecule type" value="Genomic_DNA"/>
</dbReference>
<dbReference type="Pfam" id="PF13385">
    <property type="entry name" value="Laminin_G_3"/>
    <property type="match status" value="1"/>
</dbReference>
<organism evidence="5 6">
    <name type="scientific">Acrocarpospora corrugata</name>
    <dbReference type="NCBI Taxonomy" id="35763"/>
    <lineage>
        <taxon>Bacteria</taxon>
        <taxon>Bacillati</taxon>
        <taxon>Actinomycetota</taxon>
        <taxon>Actinomycetes</taxon>
        <taxon>Streptosporangiales</taxon>
        <taxon>Streptosporangiaceae</taxon>
        <taxon>Acrocarpospora</taxon>
    </lineage>
</organism>
<evidence type="ECO:0000313" key="5">
    <source>
        <dbReference type="EMBL" id="GES05287.1"/>
    </source>
</evidence>
<accession>A0A5M3W884</accession>
<dbReference type="InterPro" id="IPR013320">
    <property type="entry name" value="ConA-like_dom_sf"/>
</dbReference>
<dbReference type="InterPro" id="IPR006558">
    <property type="entry name" value="LamG-like"/>
</dbReference>
<dbReference type="Gene3D" id="2.60.120.200">
    <property type="match status" value="1"/>
</dbReference>
<dbReference type="AlphaFoldDB" id="A0A5M3W884"/>
<dbReference type="Proteomes" id="UP000334990">
    <property type="component" value="Unassembled WGS sequence"/>
</dbReference>
<keyword evidence="1 3" id="KW-0732">Signal</keyword>
<comment type="caution">
    <text evidence="5">The sequence shown here is derived from an EMBL/GenBank/DDBJ whole genome shotgun (WGS) entry which is preliminary data.</text>
</comment>
<sequence length="903" mass="94822">MSHMRLPTRVGVVLGLLLTGLTATPAEAAVRAAPSCAPEAVTGALAVAEAARCGGRIEDLSLRTETGQVFANPDGTLTSVQTIIPVRARTAGGWRPIDTSLRFDAGGGVIPGAITAQVRFSGGGSAPLVTLGERDTQVRLKSPWPLPKPVLSGDTATYPEVLPGVDLQLRAERDGFSQLLVVKNAQAAANPALARLRFGVDAENATVRERDGVLEVVDSAGKQLFQSGSALMWDSGAASTGADMTGANAVRHRVEKMETTANATELTVTPVAEMLRAKNVKFPLYIDPTFSKPSPTYWTHVTSCDKTGSYFTQYRSDMRVGKKWNESCVWRTFMQFDIDQMNGAKVHSALFKVTANHVAACAGYKTQLWQTRHISHFNSYTWNTAADDYLGHIETQTFKANEGSCPSPNQQKIFDEAGTVLDAKLQALATSNSDSLTLGLRSNNEGDEYGWSYFVPSSAALVVTYNHTPTAPTALQVAGDCGFSCTASGAQVRSGRPTLQATPDDPNGGTLGRVEFEVYDQATRAVQQAASGTAVTNRAVDQAASWQVPTDLPEGAYSWRVRGCDAFLCGAYSAWFDFTVDKTPPTDLTVSSTAYPPKSAGIWSGGVGQAGAFTAGASGASKVEFTLNGVNKGWFDAPGGSWTGTLTPDREGPNVLTVKAADAAGNTTVSAAGYEFLVRPAGTRSWAWGFDEAGGGTAASVPADRPLTVTGTAARTAGRAGTNAVALNSGTAWTTATPVLDTKNAFTVTAWVKLTSATVSGPVTAVSADGPTGSGFRLQYRTDLDLNGDAVTDPAWCFTMTAGDEGAESRACSTESVGTGWVHLAGVHDQAGGKIRLYLNGDNFDGTDLASYTGGWSANQGWAVGRARQSGAPAQFWPGAIDRVAAYQRALTQGEINSDGSQA</sequence>
<dbReference type="SUPFAM" id="SSF49899">
    <property type="entry name" value="Concanavalin A-like lectins/glucanases"/>
    <property type="match status" value="1"/>
</dbReference>
<protein>
    <recommendedName>
        <fullName evidence="4">LamG-like jellyroll fold domain-containing protein</fullName>
    </recommendedName>
</protein>
<evidence type="ECO:0000256" key="2">
    <source>
        <dbReference type="ARBA" id="ARBA00023157"/>
    </source>
</evidence>
<keyword evidence="6" id="KW-1185">Reference proteome</keyword>
<evidence type="ECO:0000313" key="6">
    <source>
        <dbReference type="Proteomes" id="UP000334990"/>
    </source>
</evidence>
<keyword evidence="2" id="KW-1015">Disulfide bond</keyword>
<name>A0A5M3W884_9ACTN</name>
<feature type="signal peptide" evidence="3">
    <location>
        <begin position="1"/>
        <end position="28"/>
    </location>
</feature>
<dbReference type="SMART" id="SM00560">
    <property type="entry name" value="LamGL"/>
    <property type="match status" value="1"/>
</dbReference>
<dbReference type="GO" id="GO:0005975">
    <property type="term" value="P:carbohydrate metabolic process"/>
    <property type="evidence" value="ECO:0007669"/>
    <property type="project" value="UniProtKB-ARBA"/>
</dbReference>
<dbReference type="Gene3D" id="2.60.40.10">
    <property type="entry name" value="Immunoglobulins"/>
    <property type="match status" value="1"/>
</dbReference>
<feature type="domain" description="LamG-like jellyroll fold" evidence="4">
    <location>
        <begin position="744"/>
        <end position="894"/>
    </location>
</feature>
<gene>
    <name evidence="5" type="ORF">Acor_73550</name>
</gene>
<evidence type="ECO:0000256" key="3">
    <source>
        <dbReference type="SAM" id="SignalP"/>
    </source>
</evidence>
<dbReference type="OrthoDB" id="176279at2"/>
<feature type="chain" id="PRO_5024400290" description="LamG-like jellyroll fold domain-containing protein" evidence="3">
    <location>
        <begin position="29"/>
        <end position="903"/>
    </location>
</feature>
<dbReference type="InterPro" id="IPR013783">
    <property type="entry name" value="Ig-like_fold"/>
</dbReference>
<evidence type="ECO:0000256" key="1">
    <source>
        <dbReference type="ARBA" id="ARBA00022729"/>
    </source>
</evidence>
<proteinExistence type="predicted"/>
<reference evidence="5 6" key="1">
    <citation type="submission" date="2019-10" db="EMBL/GenBank/DDBJ databases">
        <title>Whole genome shotgun sequence of Acrocarpospora corrugata NBRC 13972.</title>
        <authorList>
            <person name="Ichikawa N."/>
            <person name="Kimura A."/>
            <person name="Kitahashi Y."/>
            <person name="Komaki H."/>
            <person name="Oguchi A."/>
        </authorList>
    </citation>
    <scope>NUCLEOTIDE SEQUENCE [LARGE SCALE GENOMIC DNA]</scope>
    <source>
        <strain evidence="5 6">NBRC 13972</strain>
    </source>
</reference>